<keyword evidence="3" id="KW-1185">Reference proteome</keyword>
<evidence type="ECO:0000256" key="1">
    <source>
        <dbReference type="SAM" id="MobiDB-lite"/>
    </source>
</evidence>
<feature type="region of interest" description="Disordered" evidence="1">
    <location>
        <begin position="1"/>
        <end position="21"/>
    </location>
</feature>
<dbReference type="EMBL" id="JANPWB010000005">
    <property type="protein sequence ID" value="KAJ1189535.1"/>
    <property type="molecule type" value="Genomic_DNA"/>
</dbReference>
<protein>
    <submittedName>
        <fullName evidence="2">Uncharacterized protein</fullName>
    </submittedName>
</protein>
<sequence>MEQYTTPAQLPQHQTRMGGPGEVWEMAAPTEEPSHAELLAAIQGYWVVLEGKIEAEAVEMNLIQTDLHKVSDKVKVMEWVYCGLTDGVVRCHTVNPETFFAHPVTDDEQVHGCANYVTEEESKVRKDPFQVTQQQKCTTAAQQISSIPVDQNVYVRNFVRRWKDSKFEGPYPVTQSTPTAVKVESRKPWIYLSDIQLAPGLCQTSSLGQELLEKSE</sequence>
<dbReference type="AlphaFoldDB" id="A0AAV7UKI2"/>
<gene>
    <name evidence="2" type="ORF">NDU88_006280</name>
</gene>
<accession>A0AAV7UKI2</accession>
<proteinExistence type="predicted"/>
<evidence type="ECO:0000313" key="2">
    <source>
        <dbReference type="EMBL" id="KAJ1189535.1"/>
    </source>
</evidence>
<name>A0AAV7UKI2_PLEWA</name>
<dbReference type="Proteomes" id="UP001066276">
    <property type="component" value="Chromosome 3_1"/>
</dbReference>
<dbReference type="Gene3D" id="2.30.30.850">
    <property type="match status" value="1"/>
</dbReference>
<reference evidence="2" key="1">
    <citation type="journal article" date="2022" name="bioRxiv">
        <title>Sequencing and chromosome-scale assembly of the giantPleurodeles waltlgenome.</title>
        <authorList>
            <person name="Brown T."/>
            <person name="Elewa A."/>
            <person name="Iarovenko S."/>
            <person name="Subramanian E."/>
            <person name="Araus A.J."/>
            <person name="Petzold A."/>
            <person name="Susuki M."/>
            <person name="Suzuki K.-i.T."/>
            <person name="Hayashi T."/>
            <person name="Toyoda A."/>
            <person name="Oliveira C."/>
            <person name="Osipova E."/>
            <person name="Leigh N.D."/>
            <person name="Simon A."/>
            <person name="Yun M.H."/>
        </authorList>
    </citation>
    <scope>NUCLEOTIDE SEQUENCE</scope>
    <source>
        <strain evidence="2">20211129_DDA</strain>
        <tissue evidence="2">Liver</tissue>
    </source>
</reference>
<feature type="compositionally biased region" description="Polar residues" evidence="1">
    <location>
        <begin position="1"/>
        <end position="15"/>
    </location>
</feature>
<organism evidence="2 3">
    <name type="scientific">Pleurodeles waltl</name>
    <name type="common">Iberian ribbed newt</name>
    <dbReference type="NCBI Taxonomy" id="8319"/>
    <lineage>
        <taxon>Eukaryota</taxon>
        <taxon>Metazoa</taxon>
        <taxon>Chordata</taxon>
        <taxon>Craniata</taxon>
        <taxon>Vertebrata</taxon>
        <taxon>Euteleostomi</taxon>
        <taxon>Amphibia</taxon>
        <taxon>Batrachia</taxon>
        <taxon>Caudata</taxon>
        <taxon>Salamandroidea</taxon>
        <taxon>Salamandridae</taxon>
        <taxon>Pleurodelinae</taxon>
        <taxon>Pleurodeles</taxon>
    </lineage>
</organism>
<comment type="caution">
    <text evidence="2">The sequence shown here is derived from an EMBL/GenBank/DDBJ whole genome shotgun (WGS) entry which is preliminary data.</text>
</comment>
<evidence type="ECO:0000313" key="3">
    <source>
        <dbReference type="Proteomes" id="UP001066276"/>
    </source>
</evidence>